<organism evidence="2 3">
    <name type="scientific">Roseivivax marinus</name>
    <dbReference type="NCBI Taxonomy" id="1379903"/>
    <lineage>
        <taxon>Bacteria</taxon>
        <taxon>Pseudomonadati</taxon>
        <taxon>Pseudomonadota</taxon>
        <taxon>Alphaproteobacteria</taxon>
        <taxon>Rhodobacterales</taxon>
        <taxon>Roseobacteraceae</taxon>
        <taxon>Roseivivax</taxon>
    </lineage>
</organism>
<dbReference type="AlphaFoldDB" id="W4HK04"/>
<sequence length="122" mass="13100">MEEGRALSEAVLQAGLRALHLPTRTGWEVVADLLAALAVGLFLALLIGGALRLFSRPATRQPDLAANVLALRALSEDDRRVALLHLLKTRAPDRYARLSGALYRPGGLPEADALEREVLADA</sequence>
<accession>W4HK04</accession>
<evidence type="ECO:0000313" key="2">
    <source>
        <dbReference type="EMBL" id="ETW12748.1"/>
    </source>
</evidence>
<keyword evidence="1" id="KW-0812">Transmembrane</keyword>
<proteinExistence type="predicted"/>
<name>W4HK04_9RHOB</name>
<reference evidence="2 3" key="1">
    <citation type="journal article" date="2014" name="Antonie Van Leeuwenhoek">
        <title>Roseivivax atlanticus sp. nov., isolated from surface seawater of the Atlantic Ocean.</title>
        <authorList>
            <person name="Li G."/>
            <person name="Lai Q."/>
            <person name="Liu X."/>
            <person name="Sun F."/>
            <person name="Shao Z."/>
        </authorList>
    </citation>
    <scope>NUCLEOTIDE SEQUENCE [LARGE SCALE GENOMIC DNA]</scope>
    <source>
        <strain evidence="2 3">22II-s10s</strain>
    </source>
</reference>
<dbReference type="EMBL" id="AQQW01000005">
    <property type="protein sequence ID" value="ETW12748.1"/>
    <property type="molecule type" value="Genomic_DNA"/>
</dbReference>
<keyword evidence="1" id="KW-0472">Membrane</keyword>
<dbReference type="RefSeq" id="WP_051487656.1">
    <property type="nucleotide sequence ID" value="NZ_AQQW01000005.1"/>
</dbReference>
<dbReference type="eggNOG" id="ENOG5032ZU4">
    <property type="taxonomic scope" value="Bacteria"/>
</dbReference>
<protein>
    <submittedName>
        <fullName evidence="2">Uncharacterized protein</fullName>
    </submittedName>
</protein>
<gene>
    <name evidence="2" type="ORF">ATO8_09403</name>
</gene>
<dbReference type="PATRIC" id="fig|1317118.6.peg.1944"/>
<keyword evidence="3" id="KW-1185">Reference proteome</keyword>
<evidence type="ECO:0000313" key="3">
    <source>
        <dbReference type="Proteomes" id="UP000019063"/>
    </source>
</evidence>
<dbReference type="STRING" id="1379903.ATO8_09403"/>
<dbReference type="Proteomes" id="UP000019063">
    <property type="component" value="Unassembled WGS sequence"/>
</dbReference>
<evidence type="ECO:0000256" key="1">
    <source>
        <dbReference type="SAM" id="Phobius"/>
    </source>
</evidence>
<feature type="transmembrane region" description="Helical" evidence="1">
    <location>
        <begin position="33"/>
        <end position="54"/>
    </location>
</feature>
<keyword evidence="1" id="KW-1133">Transmembrane helix</keyword>
<comment type="caution">
    <text evidence="2">The sequence shown here is derived from an EMBL/GenBank/DDBJ whole genome shotgun (WGS) entry which is preliminary data.</text>
</comment>